<name>A0AAN8QJQ7_9TELE</name>
<dbReference type="InterPro" id="IPR006461">
    <property type="entry name" value="PLAC_motif_containing"/>
</dbReference>
<organism evidence="3 4">
    <name type="scientific">Coregonus suidteri</name>
    <dbReference type="NCBI Taxonomy" id="861788"/>
    <lineage>
        <taxon>Eukaryota</taxon>
        <taxon>Metazoa</taxon>
        <taxon>Chordata</taxon>
        <taxon>Craniata</taxon>
        <taxon>Vertebrata</taxon>
        <taxon>Euteleostomi</taxon>
        <taxon>Actinopterygii</taxon>
        <taxon>Neopterygii</taxon>
        <taxon>Teleostei</taxon>
        <taxon>Protacanthopterygii</taxon>
        <taxon>Salmoniformes</taxon>
        <taxon>Salmonidae</taxon>
        <taxon>Coregoninae</taxon>
        <taxon>Coregonus</taxon>
    </lineage>
</organism>
<dbReference type="NCBIfam" id="TIGR01571">
    <property type="entry name" value="A_thal_Cys_rich"/>
    <property type="match status" value="2"/>
</dbReference>
<gene>
    <name evidence="3" type="ORF">J4Q44_G00377970</name>
</gene>
<dbReference type="Proteomes" id="UP001356427">
    <property type="component" value="Unassembled WGS sequence"/>
</dbReference>
<dbReference type="EMBL" id="JAGTTL010000039">
    <property type="protein sequence ID" value="KAK6292012.1"/>
    <property type="molecule type" value="Genomic_DNA"/>
</dbReference>
<accession>A0AAN8QJQ7</accession>
<evidence type="ECO:0000313" key="3">
    <source>
        <dbReference type="EMBL" id="KAK6292012.1"/>
    </source>
</evidence>
<keyword evidence="2" id="KW-0732">Signal</keyword>
<feature type="signal peptide" evidence="2">
    <location>
        <begin position="1"/>
        <end position="18"/>
    </location>
</feature>
<evidence type="ECO:0000313" key="4">
    <source>
        <dbReference type="Proteomes" id="UP001356427"/>
    </source>
</evidence>
<sequence length="355" mass="39234">MVGHSAFLFTLLFSEANSEATTMANKMVIQQPKPFVQAITSNQWSSDICDCTKDMSSCCLAFWCFPCFACITAREAGECLCLPLLDGFGAIPAATMSMRVGMRQRYGIEGTMCNDCVYSFFCGPCTWCQMSREMKTRFQPITLINTHSSGRPVTMATSVTINNQQSQPPQPQTPAFIAVHSNQWSTGICGCFDDLQVCCFAYWCFPCFACTTTSEFGECFCLPLLDILWSSTQLVGVPTCIPPVSMSMRVAVRNRYGIQGDMTADCVYSTFCNICSWCQMAREIRRRRQTFTVINAQPTMLPGQPMLMASQPGVINAQPTMLPGQPMLMASQPGVITSQPMITSAPQPILSTRFM</sequence>
<dbReference type="Pfam" id="PF04749">
    <property type="entry name" value="PLAC8"/>
    <property type="match status" value="2"/>
</dbReference>
<reference evidence="3 4" key="1">
    <citation type="submission" date="2021-04" db="EMBL/GenBank/DDBJ databases">
        <authorList>
            <person name="De Guttry C."/>
            <person name="Zahm M."/>
            <person name="Klopp C."/>
            <person name="Cabau C."/>
            <person name="Louis A."/>
            <person name="Berthelot C."/>
            <person name="Parey E."/>
            <person name="Roest Crollius H."/>
            <person name="Montfort J."/>
            <person name="Robinson-Rechavi M."/>
            <person name="Bucao C."/>
            <person name="Bouchez O."/>
            <person name="Gislard M."/>
            <person name="Lluch J."/>
            <person name="Milhes M."/>
            <person name="Lampietro C."/>
            <person name="Lopez Roques C."/>
            <person name="Donnadieu C."/>
            <person name="Braasch I."/>
            <person name="Desvignes T."/>
            <person name="Postlethwait J."/>
            <person name="Bobe J."/>
            <person name="Wedekind C."/>
            <person name="Guiguen Y."/>
        </authorList>
    </citation>
    <scope>NUCLEOTIDE SEQUENCE [LARGE SCALE GENOMIC DNA]</scope>
    <source>
        <strain evidence="3">Cs_M1</strain>
        <tissue evidence="3">Blood</tissue>
    </source>
</reference>
<keyword evidence="4" id="KW-1185">Reference proteome</keyword>
<comment type="similarity">
    <text evidence="1">Belongs to the cornifelin family.</text>
</comment>
<comment type="caution">
    <text evidence="3">The sequence shown here is derived from an EMBL/GenBank/DDBJ whole genome shotgun (WGS) entry which is preliminary data.</text>
</comment>
<protein>
    <submittedName>
        <fullName evidence="3">Uncharacterized protein</fullName>
    </submittedName>
</protein>
<evidence type="ECO:0000256" key="1">
    <source>
        <dbReference type="ARBA" id="ARBA00009024"/>
    </source>
</evidence>
<proteinExistence type="inferred from homology"/>
<evidence type="ECO:0000256" key="2">
    <source>
        <dbReference type="SAM" id="SignalP"/>
    </source>
</evidence>
<dbReference type="AlphaFoldDB" id="A0AAN8QJQ7"/>
<dbReference type="PANTHER" id="PTHR15907">
    <property type="entry name" value="DUF614 FAMILY PROTEIN-RELATED"/>
    <property type="match status" value="1"/>
</dbReference>
<feature type="chain" id="PRO_5042940972" evidence="2">
    <location>
        <begin position="19"/>
        <end position="355"/>
    </location>
</feature>